<sequence>MKPALLAALLALSGAILPVAAQEAPAQAAVAPDPGIAMLLKQLEYEYEVDDDGDYKLLMAVGGDDERSQLVFIRSAVETYGQMKIRELWSYAYRAPGESFPALVANRLLEASHNLILGSWVKQGQSAVFVIKLPADAGAQVLDEAIGAAVATADEMELELAADPAADEF</sequence>
<evidence type="ECO:0000313" key="2">
    <source>
        <dbReference type="EMBL" id="SOD51417.1"/>
    </source>
</evidence>
<accession>A0A286CYE2</accession>
<evidence type="ECO:0008006" key="4">
    <source>
        <dbReference type="Google" id="ProtNLM"/>
    </source>
</evidence>
<gene>
    <name evidence="2" type="ORF">SAMN06296416_101612</name>
</gene>
<dbReference type="EMBL" id="OCND01000001">
    <property type="protein sequence ID" value="SOD51417.1"/>
    <property type="molecule type" value="Genomic_DNA"/>
</dbReference>
<dbReference type="AlphaFoldDB" id="A0A286CYE2"/>
<keyword evidence="3" id="KW-1185">Reference proteome</keyword>
<proteinExistence type="predicted"/>
<reference evidence="2 3" key="1">
    <citation type="submission" date="2017-09" db="EMBL/GenBank/DDBJ databases">
        <authorList>
            <person name="Ehlers B."/>
            <person name="Leendertz F.H."/>
        </authorList>
    </citation>
    <scope>NUCLEOTIDE SEQUENCE [LARGE SCALE GENOMIC DNA]</scope>
    <source>
        <strain evidence="2 3">CGMCC 1.10978</strain>
    </source>
</reference>
<protein>
    <recommendedName>
        <fullName evidence="4">Sensory transduction regulator</fullName>
    </recommendedName>
</protein>
<evidence type="ECO:0000313" key="3">
    <source>
        <dbReference type="Proteomes" id="UP000219374"/>
    </source>
</evidence>
<keyword evidence="1" id="KW-0732">Signal</keyword>
<evidence type="ECO:0000256" key="1">
    <source>
        <dbReference type="SAM" id="SignalP"/>
    </source>
</evidence>
<dbReference type="OrthoDB" id="6238810at2"/>
<dbReference type="Proteomes" id="UP000219374">
    <property type="component" value="Unassembled WGS sequence"/>
</dbReference>
<feature type="signal peptide" evidence="1">
    <location>
        <begin position="1"/>
        <end position="21"/>
    </location>
</feature>
<organism evidence="2 3">
    <name type="scientific">Pseudoxanthomonas wuyuanensis</name>
    <dbReference type="NCBI Taxonomy" id="1073196"/>
    <lineage>
        <taxon>Bacteria</taxon>
        <taxon>Pseudomonadati</taxon>
        <taxon>Pseudomonadota</taxon>
        <taxon>Gammaproteobacteria</taxon>
        <taxon>Lysobacterales</taxon>
        <taxon>Lysobacteraceae</taxon>
        <taxon>Pseudoxanthomonas</taxon>
    </lineage>
</organism>
<feature type="chain" id="PRO_5012267551" description="Sensory transduction regulator" evidence="1">
    <location>
        <begin position="22"/>
        <end position="169"/>
    </location>
</feature>
<dbReference type="RefSeq" id="WP_097120386.1">
    <property type="nucleotide sequence ID" value="NZ_OCND01000001.1"/>
</dbReference>
<name>A0A286CYE2_9GAMM</name>